<sequence>MPRQRFKDYLKEFREANCRGCLYADEAKVGTDKPCCTCPGIPHIENDKCGTRKEAEETMRECFICGKLYEGGREMTCSDVCHGELVKRHIAEFGEFKKVVNQTTGIAYRVPTRDIIEKGIKWRDLDRYPLWEEER</sequence>
<dbReference type="AlphaFoldDB" id="X1QU40"/>
<comment type="caution">
    <text evidence="1">The sequence shown here is derived from an EMBL/GenBank/DDBJ whole genome shotgun (WGS) entry which is preliminary data.</text>
</comment>
<evidence type="ECO:0000313" key="1">
    <source>
        <dbReference type="EMBL" id="GAI72072.1"/>
    </source>
</evidence>
<protein>
    <submittedName>
        <fullName evidence="1">Uncharacterized protein</fullName>
    </submittedName>
</protein>
<proteinExistence type="predicted"/>
<dbReference type="EMBL" id="BARW01001082">
    <property type="protein sequence ID" value="GAI72072.1"/>
    <property type="molecule type" value="Genomic_DNA"/>
</dbReference>
<reference evidence="1" key="1">
    <citation type="journal article" date="2014" name="Front. Microbiol.">
        <title>High frequency of phylogenetically diverse reductive dehalogenase-homologous genes in deep subseafloor sedimentary metagenomes.</title>
        <authorList>
            <person name="Kawai M."/>
            <person name="Futagami T."/>
            <person name="Toyoda A."/>
            <person name="Takaki Y."/>
            <person name="Nishi S."/>
            <person name="Hori S."/>
            <person name="Arai W."/>
            <person name="Tsubouchi T."/>
            <person name="Morono Y."/>
            <person name="Uchiyama I."/>
            <person name="Ito T."/>
            <person name="Fujiyama A."/>
            <person name="Inagaki F."/>
            <person name="Takami H."/>
        </authorList>
    </citation>
    <scope>NUCLEOTIDE SEQUENCE</scope>
    <source>
        <strain evidence="1">Expedition CK06-06</strain>
    </source>
</reference>
<organism evidence="1">
    <name type="scientific">marine sediment metagenome</name>
    <dbReference type="NCBI Taxonomy" id="412755"/>
    <lineage>
        <taxon>unclassified sequences</taxon>
        <taxon>metagenomes</taxon>
        <taxon>ecological metagenomes</taxon>
    </lineage>
</organism>
<accession>X1QU40</accession>
<gene>
    <name evidence="1" type="ORF">S12H4_03734</name>
</gene>
<name>X1QU40_9ZZZZ</name>